<gene>
    <name evidence="3" type="ORF">GO493_11475</name>
</gene>
<dbReference type="PANTHER" id="PTHR12526:SF630">
    <property type="entry name" value="GLYCOSYLTRANSFERASE"/>
    <property type="match status" value="1"/>
</dbReference>
<protein>
    <submittedName>
        <fullName evidence="3">Glycosyltransferase</fullName>
    </submittedName>
</protein>
<dbReference type="EMBL" id="WRXN01000004">
    <property type="protein sequence ID" value="MVT08883.1"/>
    <property type="molecule type" value="Genomic_DNA"/>
</dbReference>
<sequence length="387" mass="43852">MPGKLIRITTVPLSLHKLLSNQLKYISSHYEVVAVSSGGKYLDLVGKDQGVRTKAVDMTRKITPFKDLAALISLCRFLKAEKPLIVHTHTPKAGLLGMIAARIAGVPIRLHTVAGLPLLEAQGPKRRLLEWTEKLTYSCAMHVYPNSYRMKDIMVKNRYCPEFKLKVIGNGSSNGIDTAYFSPEHFSAEQLRSLREKYGLSENDIVLCFVGRMVKDKGIHELIQAFLKLAPQYPALKLLLTGPFEPDLSPVQPEVENAIRNDRNIVWVDYQEDVRPFLAMSNIFVFPSYREGFPNVVMQAGAMGLPSIVTDINGCNEIIEEGKNGMIIPPKDESKLREAIELLIRDEKRRKDMASVSRKMIIDRYDQHLLWSTLLAEYRVLENKYLK</sequence>
<dbReference type="RefSeq" id="WP_157306303.1">
    <property type="nucleotide sequence ID" value="NZ_WRXN01000004.1"/>
</dbReference>
<dbReference type="SUPFAM" id="SSF53756">
    <property type="entry name" value="UDP-Glycosyltransferase/glycogen phosphorylase"/>
    <property type="match status" value="1"/>
</dbReference>
<dbReference type="AlphaFoldDB" id="A0A7K1U3E9"/>
<dbReference type="GO" id="GO:0016757">
    <property type="term" value="F:glycosyltransferase activity"/>
    <property type="evidence" value="ECO:0007669"/>
    <property type="project" value="InterPro"/>
</dbReference>
<dbReference type="PANTHER" id="PTHR12526">
    <property type="entry name" value="GLYCOSYLTRANSFERASE"/>
    <property type="match status" value="1"/>
</dbReference>
<evidence type="ECO:0000259" key="1">
    <source>
        <dbReference type="Pfam" id="PF00534"/>
    </source>
</evidence>
<name>A0A7K1U3E9_9BACT</name>
<dbReference type="InterPro" id="IPR001296">
    <property type="entry name" value="Glyco_trans_1"/>
</dbReference>
<evidence type="ECO:0000259" key="2">
    <source>
        <dbReference type="Pfam" id="PF13579"/>
    </source>
</evidence>
<accession>A0A7K1U3E9</accession>
<dbReference type="Pfam" id="PF00534">
    <property type="entry name" value="Glycos_transf_1"/>
    <property type="match status" value="1"/>
</dbReference>
<evidence type="ECO:0000313" key="3">
    <source>
        <dbReference type="EMBL" id="MVT08883.1"/>
    </source>
</evidence>
<proteinExistence type="predicted"/>
<keyword evidence="3" id="KW-0808">Transferase</keyword>
<reference evidence="3 4" key="1">
    <citation type="submission" date="2019-12" db="EMBL/GenBank/DDBJ databases">
        <title>Chitinophaga sp. strain ysch24 (GDMCC 1.1355), whole genome shotgun sequence.</title>
        <authorList>
            <person name="Zhang X."/>
        </authorList>
    </citation>
    <scope>NUCLEOTIDE SEQUENCE [LARGE SCALE GENOMIC DNA]</scope>
    <source>
        <strain evidence="4">ysch24</strain>
    </source>
</reference>
<feature type="domain" description="Glycosyl transferase family 1" evidence="1">
    <location>
        <begin position="194"/>
        <end position="359"/>
    </location>
</feature>
<dbReference type="InterPro" id="IPR028098">
    <property type="entry name" value="Glyco_trans_4-like_N"/>
</dbReference>
<dbReference type="Proteomes" id="UP000461730">
    <property type="component" value="Unassembled WGS sequence"/>
</dbReference>
<dbReference type="Gene3D" id="3.40.50.2000">
    <property type="entry name" value="Glycogen Phosphorylase B"/>
    <property type="match status" value="2"/>
</dbReference>
<dbReference type="CDD" id="cd03808">
    <property type="entry name" value="GT4_CapM-like"/>
    <property type="match status" value="1"/>
</dbReference>
<feature type="domain" description="Glycosyltransferase subfamily 4-like N-terminal" evidence="2">
    <location>
        <begin position="30"/>
        <end position="171"/>
    </location>
</feature>
<evidence type="ECO:0000313" key="4">
    <source>
        <dbReference type="Proteomes" id="UP000461730"/>
    </source>
</evidence>
<comment type="caution">
    <text evidence="3">The sequence shown here is derived from an EMBL/GenBank/DDBJ whole genome shotgun (WGS) entry which is preliminary data.</text>
</comment>
<organism evidence="3 4">
    <name type="scientific">Chitinophaga tropicalis</name>
    <dbReference type="NCBI Taxonomy" id="2683588"/>
    <lineage>
        <taxon>Bacteria</taxon>
        <taxon>Pseudomonadati</taxon>
        <taxon>Bacteroidota</taxon>
        <taxon>Chitinophagia</taxon>
        <taxon>Chitinophagales</taxon>
        <taxon>Chitinophagaceae</taxon>
        <taxon>Chitinophaga</taxon>
    </lineage>
</organism>
<dbReference type="Pfam" id="PF13579">
    <property type="entry name" value="Glyco_trans_4_4"/>
    <property type="match status" value="1"/>
</dbReference>
<keyword evidence="4" id="KW-1185">Reference proteome</keyword>